<accession>W9RJU6</accession>
<dbReference type="AlphaFoldDB" id="W9RJU6"/>
<keyword evidence="3" id="KW-1185">Reference proteome</keyword>
<feature type="compositionally biased region" description="Basic and acidic residues" evidence="1">
    <location>
        <begin position="77"/>
        <end position="86"/>
    </location>
</feature>
<dbReference type="EMBL" id="KE344740">
    <property type="protein sequence ID" value="EXB77033.1"/>
    <property type="molecule type" value="Genomic_DNA"/>
</dbReference>
<evidence type="ECO:0000256" key="1">
    <source>
        <dbReference type="SAM" id="MobiDB-lite"/>
    </source>
</evidence>
<evidence type="ECO:0000313" key="2">
    <source>
        <dbReference type="EMBL" id="EXB77033.1"/>
    </source>
</evidence>
<dbReference type="Proteomes" id="UP000030645">
    <property type="component" value="Unassembled WGS sequence"/>
</dbReference>
<reference evidence="3" key="1">
    <citation type="submission" date="2013-01" db="EMBL/GenBank/DDBJ databases">
        <title>Draft Genome Sequence of a Mulberry Tree, Morus notabilis C.K. Schneid.</title>
        <authorList>
            <person name="He N."/>
            <person name="Zhao S."/>
        </authorList>
    </citation>
    <scope>NUCLEOTIDE SEQUENCE</scope>
</reference>
<protein>
    <submittedName>
        <fullName evidence="2">Uncharacterized protein</fullName>
    </submittedName>
</protein>
<name>W9RJU6_9ROSA</name>
<feature type="compositionally biased region" description="Polar residues" evidence="1">
    <location>
        <begin position="39"/>
        <end position="61"/>
    </location>
</feature>
<proteinExistence type="predicted"/>
<gene>
    <name evidence="2" type="ORF">L484_014159</name>
</gene>
<organism evidence="2 3">
    <name type="scientific">Morus notabilis</name>
    <dbReference type="NCBI Taxonomy" id="981085"/>
    <lineage>
        <taxon>Eukaryota</taxon>
        <taxon>Viridiplantae</taxon>
        <taxon>Streptophyta</taxon>
        <taxon>Embryophyta</taxon>
        <taxon>Tracheophyta</taxon>
        <taxon>Spermatophyta</taxon>
        <taxon>Magnoliopsida</taxon>
        <taxon>eudicotyledons</taxon>
        <taxon>Gunneridae</taxon>
        <taxon>Pentapetalae</taxon>
        <taxon>rosids</taxon>
        <taxon>fabids</taxon>
        <taxon>Rosales</taxon>
        <taxon>Moraceae</taxon>
        <taxon>Moreae</taxon>
        <taxon>Morus</taxon>
    </lineage>
</organism>
<sequence length="100" mass="11190">MADTFDPTKPPRQEQIQQNGEIGVPLSLSLSDHSDPPKTSWSAFINSRLNATPPRSRQASPAHSPRLGPSRFSIADRSSDSHHESFLEIGRCRRERRGRS</sequence>
<feature type="region of interest" description="Disordered" evidence="1">
    <location>
        <begin position="1"/>
        <end position="86"/>
    </location>
</feature>
<evidence type="ECO:0000313" key="3">
    <source>
        <dbReference type="Proteomes" id="UP000030645"/>
    </source>
</evidence>